<dbReference type="PANTHER" id="PTHR11058">
    <property type="entry name" value="NADH-UBIQUINONE OXIDOREDUCTASE CHAIN 3"/>
    <property type="match status" value="1"/>
</dbReference>
<dbReference type="EMBL" id="MT862432">
    <property type="protein sequence ID" value="QNV12123.1"/>
    <property type="molecule type" value="Genomic_DNA"/>
</dbReference>
<evidence type="ECO:0000256" key="8">
    <source>
        <dbReference type="ARBA" id="ARBA00049551"/>
    </source>
</evidence>
<dbReference type="Gene3D" id="1.20.58.1610">
    <property type="entry name" value="NADH:ubiquinone/plastoquinone oxidoreductase, chain 3"/>
    <property type="match status" value="1"/>
</dbReference>
<keyword evidence="5 9" id="KW-0812">Transmembrane</keyword>
<reference evidence="10" key="1">
    <citation type="submission" date="2020-08" db="EMBL/GenBank/DDBJ databases">
        <title>DNAmark Project.</title>
        <authorList>
            <person name="Leerhoei F."/>
        </authorList>
    </citation>
    <scope>NUCLEOTIDE SEQUENCE</scope>
    <source>
        <strain evidence="10">DM575</strain>
    </source>
</reference>
<keyword evidence="9" id="KW-0830">Ubiquinone</keyword>
<dbReference type="PANTHER" id="PTHR11058:SF9">
    <property type="entry name" value="NADH-UBIQUINONE OXIDOREDUCTASE CHAIN 3"/>
    <property type="match status" value="1"/>
</dbReference>
<geneLocation type="mitochondrion" evidence="10"/>
<evidence type="ECO:0000256" key="2">
    <source>
        <dbReference type="ARBA" id="ARBA00008472"/>
    </source>
</evidence>
<proteinExistence type="inferred from homology"/>
<comment type="similarity">
    <text evidence="2 9">Belongs to the complex I subunit 3 family.</text>
</comment>
<evidence type="ECO:0000256" key="1">
    <source>
        <dbReference type="ARBA" id="ARBA00004370"/>
    </source>
</evidence>
<organism evidence="10">
    <name type="scientific">Amaurobius fenestralis</name>
    <dbReference type="NCBI Taxonomy" id="680006"/>
    <lineage>
        <taxon>Eukaryota</taxon>
        <taxon>Metazoa</taxon>
        <taxon>Ecdysozoa</taxon>
        <taxon>Arthropoda</taxon>
        <taxon>Chelicerata</taxon>
        <taxon>Arachnida</taxon>
        <taxon>Araneae</taxon>
        <taxon>Araneomorphae</taxon>
        <taxon>Entelegynae</taxon>
        <taxon>Amaurobiidae</taxon>
        <taxon>Amaurobius</taxon>
    </lineage>
</organism>
<keyword evidence="9" id="KW-0520">NAD</keyword>
<dbReference type="GO" id="GO:0031966">
    <property type="term" value="C:mitochondrial membrane"/>
    <property type="evidence" value="ECO:0007669"/>
    <property type="project" value="UniProtKB-SubCell"/>
</dbReference>
<evidence type="ECO:0000313" key="10">
    <source>
        <dbReference type="EMBL" id="QNV12123.1"/>
    </source>
</evidence>
<keyword evidence="9" id="KW-1278">Translocase</keyword>
<accession>A0A7L7S3R4</accession>
<dbReference type="InterPro" id="IPR038430">
    <property type="entry name" value="NDAH_ubi_oxred_su3_sf"/>
</dbReference>
<name>A0A7L7S3R4_9ARAC</name>
<evidence type="ECO:0000256" key="7">
    <source>
        <dbReference type="ARBA" id="ARBA00023136"/>
    </source>
</evidence>
<keyword evidence="9 10" id="KW-0496">Mitochondrion</keyword>
<comment type="catalytic activity">
    <reaction evidence="8 9">
        <text>a ubiquinone + NADH + 5 H(+)(in) = a ubiquinol + NAD(+) + 4 H(+)(out)</text>
        <dbReference type="Rhea" id="RHEA:29091"/>
        <dbReference type="Rhea" id="RHEA-COMP:9565"/>
        <dbReference type="Rhea" id="RHEA-COMP:9566"/>
        <dbReference type="ChEBI" id="CHEBI:15378"/>
        <dbReference type="ChEBI" id="CHEBI:16389"/>
        <dbReference type="ChEBI" id="CHEBI:17976"/>
        <dbReference type="ChEBI" id="CHEBI:57540"/>
        <dbReference type="ChEBI" id="CHEBI:57945"/>
        <dbReference type="EC" id="7.1.1.2"/>
    </reaction>
</comment>
<dbReference type="Pfam" id="PF00507">
    <property type="entry name" value="Oxidored_q4"/>
    <property type="match status" value="1"/>
</dbReference>
<dbReference type="AlphaFoldDB" id="A0A7L7S3R4"/>
<feature type="transmembrane region" description="Helical" evidence="9">
    <location>
        <begin position="54"/>
        <end position="76"/>
    </location>
</feature>
<feature type="transmembrane region" description="Helical" evidence="9">
    <location>
        <begin position="82"/>
        <end position="103"/>
    </location>
</feature>
<gene>
    <name evidence="10" type="primary">ND3</name>
</gene>
<dbReference type="GO" id="GO:0030964">
    <property type="term" value="C:NADH dehydrogenase complex"/>
    <property type="evidence" value="ECO:0007669"/>
    <property type="project" value="TreeGrafter"/>
</dbReference>
<dbReference type="GO" id="GO:0008137">
    <property type="term" value="F:NADH dehydrogenase (ubiquinone) activity"/>
    <property type="evidence" value="ECO:0007669"/>
    <property type="project" value="UniProtKB-UniRule"/>
</dbReference>
<evidence type="ECO:0000256" key="3">
    <source>
        <dbReference type="ARBA" id="ARBA00021007"/>
    </source>
</evidence>
<keyword evidence="7 9" id="KW-0472">Membrane</keyword>
<evidence type="ECO:0000256" key="9">
    <source>
        <dbReference type="RuleBase" id="RU003640"/>
    </source>
</evidence>
<dbReference type="EC" id="7.1.1.2" evidence="9"/>
<protein>
    <recommendedName>
        <fullName evidence="3 9">NADH-ubiquinone oxidoreductase chain 3</fullName>
        <ecNumber evidence="9">7.1.1.2</ecNumber>
    </recommendedName>
</protein>
<evidence type="ECO:0000256" key="5">
    <source>
        <dbReference type="ARBA" id="ARBA00022692"/>
    </source>
</evidence>
<keyword evidence="9" id="KW-0249">Electron transport</keyword>
<keyword evidence="6 9" id="KW-1133">Transmembrane helix</keyword>
<feature type="transmembrane region" description="Helical" evidence="9">
    <location>
        <begin position="6"/>
        <end position="24"/>
    </location>
</feature>
<keyword evidence="4 9" id="KW-0813">Transport</keyword>
<dbReference type="InterPro" id="IPR000440">
    <property type="entry name" value="NADH_UbQ/plastoQ_OxRdtase_su3"/>
</dbReference>
<comment type="function">
    <text evidence="9">Core subunit of the mitochondrial membrane respiratory chain NADH dehydrogenase (Complex I) which catalyzes electron transfer from NADH through the respiratory chain, using ubiquinone as an electron acceptor. Essential for the catalytic activity of complex I.</text>
</comment>
<comment type="subcellular location">
    <subcellularLocation>
        <location evidence="1">Membrane</location>
    </subcellularLocation>
    <subcellularLocation>
        <location evidence="9">Mitochondrion membrane</location>
        <topology evidence="9">Multi-pass membrane protein</topology>
    </subcellularLocation>
</comment>
<sequence>MYNMIISTFILILIIYMLFSMMFYKTKYDLESSSSYECGFDPMSVTRMSFSYRFFLISILFIIFDVEISLMLSLPYLVESSISMFIFIMFLLILIIGLLYEYYCGSLNWVSNYNNDHF</sequence>
<keyword evidence="9" id="KW-0679">Respiratory chain</keyword>
<evidence type="ECO:0000256" key="6">
    <source>
        <dbReference type="ARBA" id="ARBA00022989"/>
    </source>
</evidence>
<evidence type="ECO:0000256" key="4">
    <source>
        <dbReference type="ARBA" id="ARBA00022448"/>
    </source>
</evidence>